<keyword evidence="3" id="KW-0597">Phosphoprotein</keyword>
<keyword evidence="1" id="KW-0963">Cytoplasm</keyword>
<dbReference type="PANTHER" id="PTHR39573:SF1">
    <property type="entry name" value="STRESS RESPONSE KINASE A"/>
    <property type="match status" value="1"/>
</dbReference>
<evidence type="ECO:0000313" key="14">
    <source>
        <dbReference type="Proteomes" id="UP001221217"/>
    </source>
</evidence>
<evidence type="ECO:0000256" key="11">
    <source>
        <dbReference type="SAM" id="Coils"/>
    </source>
</evidence>
<evidence type="ECO:0000256" key="6">
    <source>
        <dbReference type="ARBA" id="ARBA00022741"/>
    </source>
</evidence>
<dbReference type="InterPro" id="IPR032882">
    <property type="entry name" value="SrkA/RdoA"/>
</dbReference>
<keyword evidence="7 13" id="KW-0418">Kinase</keyword>
<keyword evidence="2 13" id="KW-0723">Serine/threonine-protein kinase</keyword>
<gene>
    <name evidence="13" type="ORF">PQJ61_05745</name>
</gene>
<keyword evidence="6" id="KW-0547">Nucleotide-binding</keyword>
<dbReference type="SUPFAM" id="SSF56112">
    <property type="entry name" value="Protein kinase-like (PK-like)"/>
    <property type="match status" value="1"/>
</dbReference>
<protein>
    <submittedName>
        <fullName evidence="13">Serine/threonine protein kinase</fullName>
        <ecNumber evidence="13">2.7.11.1</ecNumber>
    </submittedName>
</protein>
<dbReference type="Pfam" id="PF01636">
    <property type="entry name" value="APH"/>
    <property type="match status" value="1"/>
</dbReference>
<evidence type="ECO:0000256" key="7">
    <source>
        <dbReference type="ARBA" id="ARBA00022777"/>
    </source>
</evidence>
<dbReference type="InterPro" id="IPR002575">
    <property type="entry name" value="Aminoglycoside_PTrfase"/>
</dbReference>
<dbReference type="Gene3D" id="1.10.510.10">
    <property type="entry name" value="Transferase(Phosphotransferase) domain 1"/>
    <property type="match status" value="1"/>
</dbReference>
<keyword evidence="5" id="KW-0479">Metal-binding</keyword>
<keyword evidence="11" id="KW-0175">Coiled coil</keyword>
<comment type="caution">
    <text evidence="13">The sequence shown here is derived from an EMBL/GenBank/DDBJ whole genome shotgun (WGS) entry which is preliminary data.</text>
</comment>
<name>A0AAJ1MJ41_9SPIO</name>
<dbReference type="Gene3D" id="1.20.1270.170">
    <property type="match status" value="1"/>
</dbReference>
<dbReference type="EMBL" id="JAQQAL010000011">
    <property type="protein sequence ID" value="MDC7226247.1"/>
    <property type="molecule type" value="Genomic_DNA"/>
</dbReference>
<evidence type="ECO:0000256" key="1">
    <source>
        <dbReference type="ARBA" id="ARBA00022490"/>
    </source>
</evidence>
<reference evidence="13 14" key="1">
    <citation type="submission" date="2022-12" db="EMBL/GenBank/DDBJ databases">
        <title>Metagenome assembled genome from gulf of manar.</title>
        <authorList>
            <person name="Kohli P."/>
            <person name="Pk S."/>
            <person name="Venkata Ramana C."/>
            <person name="Sasikala C."/>
        </authorList>
    </citation>
    <scope>NUCLEOTIDE SEQUENCE [LARGE SCALE GENOMIC DNA]</scope>
    <source>
        <strain evidence="13">JB008</strain>
    </source>
</reference>
<dbReference type="Proteomes" id="UP001221217">
    <property type="component" value="Unassembled WGS sequence"/>
</dbReference>
<dbReference type="GO" id="GO:0004674">
    <property type="term" value="F:protein serine/threonine kinase activity"/>
    <property type="evidence" value="ECO:0007669"/>
    <property type="project" value="UniProtKB-KW"/>
</dbReference>
<keyword evidence="9" id="KW-0460">Magnesium</keyword>
<evidence type="ECO:0000256" key="9">
    <source>
        <dbReference type="ARBA" id="ARBA00022842"/>
    </source>
</evidence>
<evidence type="ECO:0000256" key="2">
    <source>
        <dbReference type="ARBA" id="ARBA00022527"/>
    </source>
</evidence>
<evidence type="ECO:0000256" key="4">
    <source>
        <dbReference type="ARBA" id="ARBA00022679"/>
    </source>
</evidence>
<evidence type="ECO:0000313" key="13">
    <source>
        <dbReference type="EMBL" id="MDC7226247.1"/>
    </source>
</evidence>
<keyword evidence="4 13" id="KW-0808">Transferase</keyword>
<sequence length="345" mass="39634">MDNQLADFDNLTPDLVIEAVEAVLDVELTNYTQPMPSYINRVYELKDIDDKYYIVKFYRPGRWSHNALLEEHAFMLDCAHADIPLAVPLPLSGLIDGSPEMDAPTLGSIDGFPFAVFERKGGRLWEAEDFESWFRIGSLLGRMHNAGALRSADNRPLLSARHSFNADLEELKASSWIHPDAKDEVVTVLEKLRVPVDAMFDEYSPSEESFIRVHGDFHSGNILDRPGEGLMLMDFDDMAMSLPVQDLWLLLPDHAPECGAELAAIIDGYREFRAFETETLMLIEPLRAIRMVYFLCWCGRQKNDFRFQHSFPDWGSKAFWQKEAQDLEAQYDQIKRAMEEQKIIY</sequence>
<dbReference type="GO" id="GO:0005737">
    <property type="term" value="C:cytoplasm"/>
    <property type="evidence" value="ECO:0007669"/>
    <property type="project" value="TreeGrafter"/>
</dbReference>
<feature type="domain" description="Aminoglycoside phosphotransferase" evidence="12">
    <location>
        <begin position="38"/>
        <end position="270"/>
    </location>
</feature>
<dbReference type="GO" id="GO:0005524">
    <property type="term" value="F:ATP binding"/>
    <property type="evidence" value="ECO:0007669"/>
    <property type="project" value="UniProtKB-KW"/>
</dbReference>
<evidence type="ECO:0000256" key="8">
    <source>
        <dbReference type="ARBA" id="ARBA00022840"/>
    </source>
</evidence>
<proteinExistence type="predicted"/>
<dbReference type="NCBIfam" id="NF008738">
    <property type="entry name" value="PRK11768.1"/>
    <property type="match status" value="1"/>
</dbReference>
<evidence type="ECO:0000256" key="10">
    <source>
        <dbReference type="ARBA" id="ARBA00023016"/>
    </source>
</evidence>
<dbReference type="AlphaFoldDB" id="A0AAJ1MJ41"/>
<dbReference type="GO" id="GO:0046872">
    <property type="term" value="F:metal ion binding"/>
    <property type="evidence" value="ECO:0007669"/>
    <property type="project" value="UniProtKB-KW"/>
</dbReference>
<dbReference type="Gene3D" id="3.30.200.70">
    <property type="match status" value="1"/>
</dbReference>
<organism evidence="13 14">
    <name type="scientific">Candidatus Thalassospirochaeta sargassi</name>
    <dbReference type="NCBI Taxonomy" id="3119039"/>
    <lineage>
        <taxon>Bacteria</taxon>
        <taxon>Pseudomonadati</taxon>
        <taxon>Spirochaetota</taxon>
        <taxon>Spirochaetia</taxon>
        <taxon>Spirochaetales</taxon>
        <taxon>Spirochaetaceae</taxon>
        <taxon>Candidatus Thalassospirochaeta</taxon>
    </lineage>
</organism>
<keyword evidence="10" id="KW-0346">Stress response</keyword>
<dbReference type="EC" id="2.7.11.1" evidence="13"/>
<dbReference type="PANTHER" id="PTHR39573">
    <property type="entry name" value="STRESS RESPONSE KINASE A"/>
    <property type="match status" value="1"/>
</dbReference>
<feature type="coiled-coil region" evidence="11">
    <location>
        <begin position="317"/>
        <end position="344"/>
    </location>
</feature>
<keyword evidence="8" id="KW-0067">ATP-binding</keyword>
<evidence type="ECO:0000259" key="12">
    <source>
        <dbReference type="Pfam" id="PF01636"/>
    </source>
</evidence>
<dbReference type="InterPro" id="IPR011009">
    <property type="entry name" value="Kinase-like_dom_sf"/>
</dbReference>
<evidence type="ECO:0000256" key="3">
    <source>
        <dbReference type="ARBA" id="ARBA00022553"/>
    </source>
</evidence>
<evidence type="ECO:0000256" key="5">
    <source>
        <dbReference type="ARBA" id="ARBA00022723"/>
    </source>
</evidence>
<accession>A0AAJ1MJ41</accession>